<accession>A0A0K8J5Z7</accession>
<reference evidence="3" key="1">
    <citation type="submission" date="2015-09" db="EMBL/GenBank/DDBJ databases">
        <authorList>
            <person name="Wibberg D."/>
        </authorList>
    </citation>
    <scope>NUCLEOTIDE SEQUENCE [LARGE SCALE GENOMIC DNA]</scope>
    <source>
        <strain evidence="3">SD1D</strain>
    </source>
</reference>
<dbReference type="InterPro" id="IPR019277">
    <property type="entry name" value="DUF2304"/>
</dbReference>
<feature type="transmembrane region" description="Helical" evidence="1">
    <location>
        <begin position="6"/>
        <end position="23"/>
    </location>
</feature>
<feature type="transmembrane region" description="Helical" evidence="1">
    <location>
        <begin position="69"/>
        <end position="86"/>
    </location>
</feature>
<organism evidence="2 3">
    <name type="scientific">Herbinix luporum</name>
    <dbReference type="NCBI Taxonomy" id="1679721"/>
    <lineage>
        <taxon>Bacteria</taxon>
        <taxon>Bacillati</taxon>
        <taxon>Bacillota</taxon>
        <taxon>Clostridia</taxon>
        <taxon>Lachnospirales</taxon>
        <taxon>Lachnospiraceae</taxon>
        <taxon>Herbinix</taxon>
    </lineage>
</organism>
<feature type="transmembrane region" description="Helical" evidence="1">
    <location>
        <begin position="35"/>
        <end position="57"/>
    </location>
</feature>
<keyword evidence="3" id="KW-1185">Reference proteome</keyword>
<proteinExistence type="predicted"/>
<evidence type="ECO:0000313" key="3">
    <source>
        <dbReference type="Proteomes" id="UP000196053"/>
    </source>
</evidence>
<dbReference type="AlphaFoldDB" id="A0A0K8J5Z7"/>
<gene>
    <name evidence="2" type="ORF">SD1D_1207</name>
</gene>
<dbReference type="Pfam" id="PF10066">
    <property type="entry name" value="DUF2304"/>
    <property type="match status" value="1"/>
</dbReference>
<sequence length="134" mass="15511">MSIPLRVFICLSGIGFIYISRKASIAKKMTEKQSLFWIFGGLFIFMFGLFPKLVFIISDIFSVEYPPSIIFTISFMFVFYGIFSCYKTNAKLTAQVNELAMQISLLNDENMQLKSFINEHYLNNEKKDVENLIV</sequence>
<name>A0A0K8J5Z7_9FIRM</name>
<dbReference type="Proteomes" id="UP000196053">
    <property type="component" value="Chromosome I"/>
</dbReference>
<evidence type="ECO:0000256" key="1">
    <source>
        <dbReference type="SAM" id="Phobius"/>
    </source>
</evidence>
<dbReference type="OrthoDB" id="2066285at2"/>
<dbReference type="EMBL" id="LN879430">
    <property type="protein sequence ID" value="CUH92753.1"/>
    <property type="molecule type" value="Genomic_DNA"/>
</dbReference>
<protein>
    <recommendedName>
        <fullName evidence="4">DUF2304 domain-containing protein</fullName>
    </recommendedName>
</protein>
<dbReference type="RefSeq" id="WP_058258093.1">
    <property type="nucleotide sequence ID" value="NZ_DUPS01000067.1"/>
</dbReference>
<evidence type="ECO:0008006" key="4">
    <source>
        <dbReference type="Google" id="ProtNLM"/>
    </source>
</evidence>
<keyword evidence="1" id="KW-0472">Membrane</keyword>
<keyword evidence="1" id="KW-1133">Transmembrane helix</keyword>
<dbReference type="KEGG" id="hsd:SD1D_1207"/>
<keyword evidence="1" id="KW-0812">Transmembrane</keyword>
<evidence type="ECO:0000313" key="2">
    <source>
        <dbReference type="EMBL" id="CUH92753.1"/>
    </source>
</evidence>